<organism evidence="2 3">
    <name type="scientific">Culex pipiens pipiens</name>
    <name type="common">Northern house mosquito</name>
    <dbReference type="NCBI Taxonomy" id="38569"/>
    <lineage>
        <taxon>Eukaryota</taxon>
        <taxon>Metazoa</taxon>
        <taxon>Ecdysozoa</taxon>
        <taxon>Arthropoda</taxon>
        <taxon>Hexapoda</taxon>
        <taxon>Insecta</taxon>
        <taxon>Pterygota</taxon>
        <taxon>Neoptera</taxon>
        <taxon>Endopterygota</taxon>
        <taxon>Diptera</taxon>
        <taxon>Nematocera</taxon>
        <taxon>Culicoidea</taxon>
        <taxon>Culicidae</taxon>
        <taxon>Culicinae</taxon>
        <taxon>Culicini</taxon>
        <taxon>Culex</taxon>
        <taxon>Culex</taxon>
    </lineage>
</organism>
<proteinExistence type="predicted"/>
<evidence type="ECO:0000313" key="3">
    <source>
        <dbReference type="Proteomes" id="UP001562425"/>
    </source>
</evidence>
<gene>
    <name evidence="2" type="ORF">pipiens_005696</name>
</gene>
<name>A0ABD1DUG6_CULPP</name>
<dbReference type="EMBL" id="JBEHCU010001661">
    <property type="protein sequence ID" value="KAL1403386.1"/>
    <property type="molecule type" value="Genomic_DNA"/>
</dbReference>
<dbReference type="Proteomes" id="UP001562425">
    <property type="component" value="Unassembled WGS sequence"/>
</dbReference>
<keyword evidence="1" id="KW-0472">Membrane</keyword>
<sequence>MGSWFRSWSARNVGITMRVAGVLVCTLLAFTTVGLAK</sequence>
<feature type="transmembrane region" description="Helical" evidence="1">
    <location>
        <begin position="15"/>
        <end position="36"/>
    </location>
</feature>
<dbReference type="AlphaFoldDB" id="A0ABD1DUG6"/>
<keyword evidence="1" id="KW-1133">Transmembrane helix</keyword>
<protein>
    <submittedName>
        <fullName evidence="2">Uncharacterized protein</fullName>
    </submittedName>
</protein>
<reference evidence="2 3" key="1">
    <citation type="submission" date="2024-05" db="EMBL/GenBank/DDBJ databases">
        <title>Culex pipiens pipiens assembly and annotation.</title>
        <authorList>
            <person name="Alout H."/>
            <person name="Durand T."/>
        </authorList>
    </citation>
    <scope>NUCLEOTIDE SEQUENCE [LARGE SCALE GENOMIC DNA]</scope>
    <source>
        <strain evidence="2">HA-2024</strain>
        <tissue evidence="2">Whole body</tissue>
    </source>
</reference>
<comment type="caution">
    <text evidence="2">The sequence shown here is derived from an EMBL/GenBank/DDBJ whole genome shotgun (WGS) entry which is preliminary data.</text>
</comment>
<evidence type="ECO:0000313" key="2">
    <source>
        <dbReference type="EMBL" id="KAL1403386.1"/>
    </source>
</evidence>
<keyword evidence="1" id="KW-0812">Transmembrane</keyword>
<accession>A0ABD1DUG6</accession>
<keyword evidence="3" id="KW-1185">Reference proteome</keyword>
<evidence type="ECO:0000256" key="1">
    <source>
        <dbReference type="SAM" id="Phobius"/>
    </source>
</evidence>
<feature type="non-terminal residue" evidence="2">
    <location>
        <position position="37"/>
    </location>
</feature>